<dbReference type="InterPro" id="IPR001905">
    <property type="entry name" value="Ammonium_transpt"/>
</dbReference>
<feature type="transmembrane region" description="Helical" evidence="8">
    <location>
        <begin position="247"/>
        <end position="271"/>
    </location>
</feature>
<dbReference type="GO" id="GO:0008519">
    <property type="term" value="F:ammonium channel activity"/>
    <property type="evidence" value="ECO:0007669"/>
    <property type="project" value="InterPro"/>
</dbReference>
<feature type="transmembrane region" description="Helical" evidence="8">
    <location>
        <begin position="311"/>
        <end position="330"/>
    </location>
</feature>
<keyword evidence="3 8" id="KW-0813">Transport</keyword>
<evidence type="ECO:0000256" key="4">
    <source>
        <dbReference type="ARBA" id="ARBA00022692"/>
    </source>
</evidence>
<organism evidence="10">
    <name type="scientific">Phaeomonas parva</name>
    <dbReference type="NCBI Taxonomy" id="124430"/>
    <lineage>
        <taxon>Eukaryota</taxon>
        <taxon>Sar</taxon>
        <taxon>Stramenopiles</taxon>
        <taxon>Ochrophyta</taxon>
        <taxon>Pinguiophyceae</taxon>
        <taxon>Pinguiochrysidales</taxon>
        <taxon>Pinguiochrysidaceae</taxon>
        <taxon>Phaeomonas</taxon>
    </lineage>
</organism>
<comment type="similarity">
    <text evidence="2 8">Belongs to the ammonia transporter channel (TC 1.A.11.2) family.</text>
</comment>
<dbReference type="PROSITE" id="PS01219">
    <property type="entry name" value="AMMONIUM_TRANSP"/>
    <property type="match status" value="1"/>
</dbReference>
<keyword evidence="4 8" id="KW-0812">Transmembrane</keyword>
<evidence type="ECO:0000256" key="2">
    <source>
        <dbReference type="ARBA" id="ARBA00005887"/>
    </source>
</evidence>
<keyword evidence="5 8" id="KW-1133">Transmembrane helix</keyword>
<proteinExistence type="inferred from homology"/>
<dbReference type="InterPro" id="IPR018047">
    <property type="entry name" value="Ammonium_transpt_CS"/>
</dbReference>
<feature type="transmembrane region" description="Helical" evidence="8">
    <location>
        <begin position="336"/>
        <end position="353"/>
    </location>
</feature>
<evidence type="ECO:0000256" key="7">
    <source>
        <dbReference type="ARBA" id="ARBA00023177"/>
    </source>
</evidence>
<evidence type="ECO:0000259" key="9">
    <source>
        <dbReference type="Pfam" id="PF00909"/>
    </source>
</evidence>
<dbReference type="PANTHER" id="PTHR11730">
    <property type="entry name" value="AMMONIUM TRANSPORTER"/>
    <property type="match status" value="1"/>
</dbReference>
<evidence type="ECO:0000256" key="3">
    <source>
        <dbReference type="ARBA" id="ARBA00022448"/>
    </source>
</evidence>
<evidence type="ECO:0000256" key="6">
    <source>
        <dbReference type="ARBA" id="ARBA00023136"/>
    </source>
</evidence>
<accession>A0A7S1UFZ4</accession>
<dbReference type="InterPro" id="IPR029020">
    <property type="entry name" value="Ammonium/urea_transptr"/>
</dbReference>
<dbReference type="NCBIfam" id="TIGR00836">
    <property type="entry name" value="amt"/>
    <property type="match status" value="1"/>
</dbReference>
<keyword evidence="6 8" id="KW-0472">Membrane</keyword>
<dbReference type="GO" id="GO:0097272">
    <property type="term" value="P:ammonium homeostasis"/>
    <property type="evidence" value="ECO:0007669"/>
    <property type="project" value="TreeGrafter"/>
</dbReference>
<feature type="transmembrane region" description="Helical" evidence="8">
    <location>
        <begin position="277"/>
        <end position="299"/>
    </location>
</feature>
<dbReference type="PANTHER" id="PTHR11730:SF6">
    <property type="entry name" value="AMMONIUM TRANSPORTER"/>
    <property type="match status" value="1"/>
</dbReference>
<feature type="transmembrane region" description="Helical" evidence="8">
    <location>
        <begin position="129"/>
        <end position="151"/>
    </location>
</feature>
<dbReference type="InterPro" id="IPR024041">
    <property type="entry name" value="NH4_transpt_AmtB-like_dom"/>
</dbReference>
<dbReference type="Gene3D" id="1.10.3430.10">
    <property type="entry name" value="Ammonium transporter AmtB like domains"/>
    <property type="match status" value="1"/>
</dbReference>
<keyword evidence="7 8" id="KW-0924">Ammonia transport</keyword>
<feature type="transmembrane region" description="Helical" evidence="8">
    <location>
        <begin position="24"/>
        <end position="48"/>
    </location>
</feature>
<dbReference type="SUPFAM" id="SSF111352">
    <property type="entry name" value="Ammonium transporter"/>
    <property type="match status" value="1"/>
</dbReference>
<reference evidence="10" key="1">
    <citation type="submission" date="2021-01" db="EMBL/GenBank/DDBJ databases">
        <authorList>
            <person name="Corre E."/>
            <person name="Pelletier E."/>
            <person name="Niang G."/>
            <person name="Scheremetjew M."/>
            <person name="Finn R."/>
            <person name="Kale V."/>
            <person name="Holt S."/>
            <person name="Cochrane G."/>
            <person name="Meng A."/>
            <person name="Brown T."/>
            <person name="Cohen L."/>
        </authorList>
    </citation>
    <scope>NUCLEOTIDE SEQUENCE</scope>
    <source>
        <strain evidence="10">CCMP2877</strain>
    </source>
</reference>
<gene>
    <name evidence="10" type="ORF">PPAR1163_LOCUS25360</name>
</gene>
<feature type="transmembrane region" description="Helical" evidence="8">
    <location>
        <begin position="412"/>
        <end position="434"/>
    </location>
</feature>
<protein>
    <recommendedName>
        <fullName evidence="8">Ammonium transporter</fullName>
    </recommendedName>
</protein>
<feature type="transmembrane region" description="Helical" evidence="8">
    <location>
        <begin position="365"/>
        <end position="383"/>
    </location>
</feature>
<evidence type="ECO:0000256" key="1">
    <source>
        <dbReference type="ARBA" id="ARBA00004141"/>
    </source>
</evidence>
<sequence>MATELTNAQLTEQLGKLSVDGDTYWLMFGAILVFFMQAGFGMLEVGCISQKNTKNILVKNVLDACFGCIIYWTFGFGIAFGDATGSDGFAGDNNFLLTESTFYADRMYNQNTAGKYLEDDYEFGAGYNYAFFFFQFAFAATCATIVSGAVAERIRFEAYVVYAFLLIGFVYPVVACWGWNGDGAFSAWSGDKDDVLFGCGAVDFAGSGVVHMTGGVAALSGAIWAGPRNGRFGPNGEVNSLPEQNPIFAALGTFILWVGWYGFNGASTLYITHYSGVAAKVMVVSTIGAAAAGFSSVIFHKFMHNTVDLGAALNGVLGGLVSITGACAVIEPYGAFIIGLIGGVVYQLSAMLLESLKIDDCVNAAPVHMFCGMWGVIAAGLFATEQNYSNAYYSDRAEDCAGIFYGGNGSTLGANICFMICIILWVGATTSVMFGSLKAAGLLRLTDEQQATGMDILEHGGPAWVEFQTISNGAPTKYSKVDPDVEIAPPSKVAVSN</sequence>
<feature type="transmembrane region" description="Helical" evidence="8">
    <location>
        <begin position="158"/>
        <end position="180"/>
    </location>
</feature>
<feature type="transmembrane region" description="Helical" evidence="8">
    <location>
        <begin position="60"/>
        <end position="80"/>
    </location>
</feature>
<dbReference type="AlphaFoldDB" id="A0A7S1UFZ4"/>
<dbReference type="Pfam" id="PF00909">
    <property type="entry name" value="Ammonium_transp"/>
    <property type="match status" value="1"/>
</dbReference>
<evidence type="ECO:0000313" key="10">
    <source>
        <dbReference type="EMBL" id="CAD9266934.1"/>
    </source>
</evidence>
<feature type="domain" description="Ammonium transporter AmtB-like" evidence="9">
    <location>
        <begin position="25"/>
        <end position="462"/>
    </location>
</feature>
<feature type="transmembrane region" description="Helical" evidence="8">
    <location>
        <begin position="200"/>
        <end position="226"/>
    </location>
</feature>
<dbReference type="FunFam" id="1.10.3430.10:FF:000008">
    <property type="entry name" value="Ammonium transporter"/>
    <property type="match status" value="1"/>
</dbReference>
<evidence type="ECO:0000256" key="5">
    <source>
        <dbReference type="ARBA" id="ARBA00022989"/>
    </source>
</evidence>
<name>A0A7S1UFZ4_9STRA</name>
<comment type="subcellular location">
    <subcellularLocation>
        <location evidence="8">Cell membrane</location>
        <topology evidence="8">Multi-pass membrane protein</topology>
    </subcellularLocation>
    <subcellularLocation>
        <location evidence="1">Membrane</location>
        <topology evidence="1">Multi-pass membrane protein</topology>
    </subcellularLocation>
</comment>
<evidence type="ECO:0000256" key="8">
    <source>
        <dbReference type="RuleBase" id="RU362002"/>
    </source>
</evidence>
<dbReference type="EMBL" id="HBGJ01040244">
    <property type="protein sequence ID" value="CAD9266934.1"/>
    <property type="molecule type" value="Transcribed_RNA"/>
</dbReference>
<dbReference type="GO" id="GO:0005886">
    <property type="term" value="C:plasma membrane"/>
    <property type="evidence" value="ECO:0007669"/>
    <property type="project" value="UniProtKB-SubCell"/>
</dbReference>